<dbReference type="PANTHER" id="PTHR32196">
    <property type="entry name" value="ABC TRANSPORTER PERMEASE PROTEIN YPHD-RELATED-RELATED"/>
    <property type="match status" value="1"/>
</dbReference>
<gene>
    <name evidence="9" type="ORF">HRQ91_07155</name>
</gene>
<evidence type="ECO:0000313" key="9">
    <source>
        <dbReference type="EMBL" id="QTQ14243.1"/>
    </source>
</evidence>
<keyword evidence="5 8" id="KW-0812">Transmembrane</keyword>
<evidence type="ECO:0000256" key="2">
    <source>
        <dbReference type="ARBA" id="ARBA00022448"/>
    </source>
</evidence>
<dbReference type="PANTHER" id="PTHR32196:SF21">
    <property type="entry name" value="ABC TRANSPORTER PERMEASE PROTEIN YPHD-RELATED"/>
    <property type="match status" value="1"/>
</dbReference>
<protein>
    <submittedName>
        <fullName evidence="9">ABC transporter permease</fullName>
    </submittedName>
</protein>
<dbReference type="Pfam" id="PF02653">
    <property type="entry name" value="BPD_transp_2"/>
    <property type="match status" value="1"/>
</dbReference>
<dbReference type="AlphaFoldDB" id="A0A975F4M5"/>
<evidence type="ECO:0000256" key="3">
    <source>
        <dbReference type="ARBA" id="ARBA00022475"/>
    </source>
</evidence>
<dbReference type="GO" id="GO:0005886">
    <property type="term" value="C:plasma membrane"/>
    <property type="evidence" value="ECO:0007669"/>
    <property type="project" value="UniProtKB-SubCell"/>
</dbReference>
<dbReference type="KEGG" id="tpav:HRQ91_07155"/>
<evidence type="ECO:0000256" key="7">
    <source>
        <dbReference type="ARBA" id="ARBA00023136"/>
    </source>
</evidence>
<feature type="transmembrane region" description="Helical" evidence="8">
    <location>
        <begin position="165"/>
        <end position="189"/>
    </location>
</feature>
<evidence type="ECO:0000313" key="10">
    <source>
        <dbReference type="Proteomes" id="UP000671908"/>
    </source>
</evidence>
<dbReference type="InterPro" id="IPR001851">
    <property type="entry name" value="ABC_transp_permease"/>
</dbReference>
<feature type="transmembrane region" description="Helical" evidence="8">
    <location>
        <begin position="115"/>
        <end position="135"/>
    </location>
</feature>
<feature type="transmembrane region" description="Helical" evidence="8">
    <location>
        <begin position="297"/>
        <end position="316"/>
    </location>
</feature>
<dbReference type="EMBL" id="CP054142">
    <property type="protein sequence ID" value="QTQ14243.1"/>
    <property type="molecule type" value="Genomic_DNA"/>
</dbReference>
<evidence type="ECO:0000256" key="8">
    <source>
        <dbReference type="SAM" id="Phobius"/>
    </source>
</evidence>
<keyword evidence="2" id="KW-0813">Transport</keyword>
<evidence type="ECO:0000256" key="4">
    <source>
        <dbReference type="ARBA" id="ARBA00022519"/>
    </source>
</evidence>
<accession>A0A975F4M5</accession>
<proteinExistence type="predicted"/>
<evidence type="ECO:0000256" key="6">
    <source>
        <dbReference type="ARBA" id="ARBA00022989"/>
    </source>
</evidence>
<evidence type="ECO:0000256" key="5">
    <source>
        <dbReference type="ARBA" id="ARBA00022692"/>
    </source>
</evidence>
<comment type="subcellular location">
    <subcellularLocation>
        <location evidence="1">Cell membrane</location>
        <topology evidence="1">Multi-pass membrane protein</topology>
    </subcellularLocation>
</comment>
<keyword evidence="3" id="KW-1003">Cell membrane</keyword>
<dbReference type="RefSeq" id="WP_210118915.1">
    <property type="nucleotide sequence ID" value="NZ_CP054142.1"/>
</dbReference>
<feature type="transmembrane region" description="Helical" evidence="8">
    <location>
        <begin position="218"/>
        <end position="240"/>
    </location>
</feature>
<feature type="transmembrane region" description="Helical" evidence="8">
    <location>
        <begin position="12"/>
        <end position="32"/>
    </location>
</feature>
<reference evidence="9 10" key="1">
    <citation type="journal article" date="2021" name="Microbiol. Resour. Announc.">
        <title>Complete Genome Sequences of Three Human Oral Treponema parvum Isolates.</title>
        <authorList>
            <person name="Zeng H."/>
            <person name="Watt R.M."/>
        </authorList>
    </citation>
    <scope>NUCLEOTIDE SEQUENCE [LARGE SCALE GENOMIC DNA]</scope>
    <source>
        <strain evidence="9 10">ATCC 700770</strain>
    </source>
</reference>
<keyword evidence="4" id="KW-0997">Cell inner membrane</keyword>
<dbReference type="Proteomes" id="UP000671908">
    <property type="component" value="Chromosome"/>
</dbReference>
<dbReference type="CDD" id="cd06579">
    <property type="entry name" value="TM_PBP1_transp_AraH_like"/>
    <property type="match status" value="1"/>
</dbReference>
<feature type="transmembrane region" description="Helical" evidence="8">
    <location>
        <begin position="89"/>
        <end position="109"/>
    </location>
</feature>
<keyword evidence="7 8" id="KW-0472">Membrane</keyword>
<feature type="transmembrane region" description="Helical" evidence="8">
    <location>
        <begin position="252"/>
        <end position="285"/>
    </location>
</feature>
<dbReference type="GO" id="GO:0022857">
    <property type="term" value="F:transmembrane transporter activity"/>
    <property type="evidence" value="ECO:0007669"/>
    <property type="project" value="InterPro"/>
</dbReference>
<keyword evidence="6 8" id="KW-1133">Transmembrane helix</keyword>
<evidence type="ECO:0000256" key="1">
    <source>
        <dbReference type="ARBA" id="ARBA00004651"/>
    </source>
</evidence>
<sequence length="338" mass="36368">MKKLLKRYETYVLGLIIVFSIVITSINTNFLTLENAFDLLKSNAFIGIFAIGVLLVLISGGIDISFAATATIAEYVTMLVCLKIGGSMLFAFFFAVMIGILLGALNGYLIDRFSIPPIITTIATMNLYYGLLIVFSKGKWIYTLPPYFRTFADIRVLTLHNSDGIPYGISIVTIIWFGLMILTTLFLAYTRLGRCLYAVGGDVVSAKRIGIRVRGVRVFVYAFMGAMAAVAGIVQALLVQTVAPNSIVGKELNVIAAVVLGGASLAGGVGSVPGMFLGVMLLAIVQNGLTLMKVPAVWYDVFVGLVILVSVGAGSWKAKKTKVSSFIDIKNEEEGVSR</sequence>
<feature type="transmembrane region" description="Helical" evidence="8">
    <location>
        <begin position="44"/>
        <end position="68"/>
    </location>
</feature>
<keyword evidence="10" id="KW-1185">Reference proteome</keyword>
<organism evidence="9 10">
    <name type="scientific">Treponema parvum</name>
    <dbReference type="NCBI Taxonomy" id="138851"/>
    <lineage>
        <taxon>Bacteria</taxon>
        <taxon>Pseudomonadati</taxon>
        <taxon>Spirochaetota</taxon>
        <taxon>Spirochaetia</taxon>
        <taxon>Spirochaetales</taxon>
        <taxon>Treponemataceae</taxon>
        <taxon>Treponema</taxon>
    </lineage>
</organism>
<name>A0A975F4M5_9SPIR</name>